<proteinExistence type="predicted"/>
<keyword evidence="3" id="KW-1185">Reference proteome</keyword>
<dbReference type="Proteomes" id="UP000616608">
    <property type="component" value="Unassembled WGS sequence"/>
</dbReference>
<reference evidence="2" key="1">
    <citation type="journal article" date="2014" name="Int. J. Syst. Evol. Microbiol.">
        <title>Complete genome sequence of Corynebacterium casei LMG S-19264T (=DSM 44701T), isolated from a smear-ripened cheese.</title>
        <authorList>
            <consortium name="US DOE Joint Genome Institute (JGI-PGF)"/>
            <person name="Walter F."/>
            <person name="Albersmeier A."/>
            <person name="Kalinowski J."/>
            <person name="Ruckert C."/>
        </authorList>
    </citation>
    <scope>NUCLEOTIDE SEQUENCE</scope>
    <source>
        <strain evidence="2">CGMCC 1.15760</strain>
    </source>
</reference>
<gene>
    <name evidence="2" type="ORF">GCM10007425_19850</name>
</gene>
<keyword evidence="1" id="KW-1133">Transmembrane helix</keyword>
<reference evidence="2" key="2">
    <citation type="submission" date="2020-09" db="EMBL/GenBank/DDBJ databases">
        <authorList>
            <person name="Sun Q."/>
            <person name="Zhou Y."/>
        </authorList>
    </citation>
    <scope>NUCLEOTIDE SEQUENCE</scope>
    <source>
        <strain evidence="2">CGMCC 1.15760</strain>
    </source>
</reference>
<comment type="caution">
    <text evidence="2">The sequence shown here is derived from an EMBL/GenBank/DDBJ whole genome shotgun (WGS) entry which is preliminary data.</text>
</comment>
<name>A0A917LHX6_9BACI</name>
<evidence type="ECO:0000313" key="2">
    <source>
        <dbReference type="EMBL" id="GGG25285.1"/>
    </source>
</evidence>
<evidence type="ECO:0000313" key="3">
    <source>
        <dbReference type="Proteomes" id="UP000616608"/>
    </source>
</evidence>
<protein>
    <submittedName>
        <fullName evidence="2">Uncharacterized protein</fullName>
    </submittedName>
</protein>
<organism evidence="2 3">
    <name type="scientific">Lysinibacillus alkalisoli</name>
    <dbReference type="NCBI Taxonomy" id="1911548"/>
    <lineage>
        <taxon>Bacteria</taxon>
        <taxon>Bacillati</taxon>
        <taxon>Bacillota</taxon>
        <taxon>Bacilli</taxon>
        <taxon>Bacillales</taxon>
        <taxon>Bacillaceae</taxon>
        <taxon>Lysinibacillus</taxon>
    </lineage>
</organism>
<feature type="transmembrane region" description="Helical" evidence="1">
    <location>
        <begin position="12"/>
        <end position="30"/>
    </location>
</feature>
<keyword evidence="1" id="KW-0812">Transmembrane</keyword>
<dbReference type="AlphaFoldDB" id="A0A917LHX6"/>
<keyword evidence="1" id="KW-0472">Membrane</keyword>
<dbReference type="EMBL" id="BMJT01000006">
    <property type="protein sequence ID" value="GGG25285.1"/>
    <property type="molecule type" value="Genomic_DNA"/>
</dbReference>
<evidence type="ECO:0000256" key="1">
    <source>
        <dbReference type="SAM" id="Phobius"/>
    </source>
</evidence>
<sequence>MAIKWRDNIERIITFLGFCAAVVGIVLFMSHTVQFIHANLGEVFALLRKFS</sequence>
<accession>A0A917LHX6</accession>
<dbReference type="RefSeq" id="WP_188614898.1">
    <property type="nucleotide sequence ID" value="NZ_BMJT01000006.1"/>
</dbReference>